<evidence type="ECO:0000313" key="2">
    <source>
        <dbReference type="Proteomes" id="UP000831701"/>
    </source>
</evidence>
<accession>A0ACB8X7N7</accession>
<comment type="caution">
    <text evidence="1">The sequence shown here is derived from an EMBL/GenBank/DDBJ whole genome shotgun (WGS) entry which is preliminary data.</text>
</comment>
<reference evidence="1" key="1">
    <citation type="submission" date="2022-04" db="EMBL/GenBank/DDBJ databases">
        <title>Jade perch genome.</title>
        <authorList>
            <person name="Chao B."/>
        </authorList>
    </citation>
    <scope>NUCLEOTIDE SEQUENCE</scope>
    <source>
        <strain evidence="1">CB-2022</strain>
    </source>
</reference>
<protein>
    <submittedName>
        <fullName evidence="1">Uncharacterized protein</fullName>
    </submittedName>
</protein>
<dbReference type="Proteomes" id="UP000831701">
    <property type="component" value="Chromosome 2"/>
</dbReference>
<name>A0ACB8X7N7_9TELE</name>
<evidence type="ECO:0000313" key="1">
    <source>
        <dbReference type="EMBL" id="KAI3375966.1"/>
    </source>
</evidence>
<dbReference type="EMBL" id="CM041532">
    <property type="protein sequence ID" value="KAI3375966.1"/>
    <property type="molecule type" value="Genomic_DNA"/>
</dbReference>
<gene>
    <name evidence="1" type="ORF">L3Q82_016494</name>
</gene>
<proteinExistence type="predicted"/>
<organism evidence="1 2">
    <name type="scientific">Scortum barcoo</name>
    <name type="common">barcoo grunter</name>
    <dbReference type="NCBI Taxonomy" id="214431"/>
    <lineage>
        <taxon>Eukaryota</taxon>
        <taxon>Metazoa</taxon>
        <taxon>Chordata</taxon>
        <taxon>Craniata</taxon>
        <taxon>Vertebrata</taxon>
        <taxon>Euteleostomi</taxon>
        <taxon>Actinopterygii</taxon>
        <taxon>Neopterygii</taxon>
        <taxon>Teleostei</taxon>
        <taxon>Neoteleostei</taxon>
        <taxon>Acanthomorphata</taxon>
        <taxon>Eupercaria</taxon>
        <taxon>Centrarchiformes</taxon>
        <taxon>Terapontoidei</taxon>
        <taxon>Terapontidae</taxon>
        <taxon>Scortum</taxon>
    </lineage>
</organism>
<sequence length="695" mass="77239">MEVTSLSIRLLMLEFILLGVKVQSSYTPDATFLRITPNRLQHFQLYTISFNCEGSDGFTQLRATRNIKGFDPECDVKRTPTGSSCTVDRAYPGDSGEYWCETEGRDRSNSVNITVTDGPVILEIPAFLILEGDDVTLHCRNKKNFSNLRADFYKDDILMQNSPAEEMTINNVSRSDEGFYKCYISDVGESPRSWLAVRANTISIISPSLHEEPRSNSSDSPRVLILLWVAVTILMLVLVLLVVGFLYIRKCRASSKTQTAASHSDEDNETVSGEEDADSNSVTYAVVITKKRKNKETADAGEYLCLCFKKNHIRRPQAEKDEEESSFEPVYSALTIRQTPQALQSDSGLPSTEVTVNRTAAKDQRSTEQEVIYSPVQKCRLKRFLLFYTAFHIIPTRLQLYEYESVSFICEGFNVSAGWRVRTIKEFVPKCSNGKVTSTVICTIDFALESDSGGYWCEGGGGERSNTVNITVTGGPVILESPALPVMEGDAVTLSCRNKMTTSKLTADFYKDGLLVGSSSTGNMTIGNVSESHDGLYKCHFSGAGESPESRLAVRGKLNRGEGMLIIVFIELTYLSSNSCRHINFQIKKMSKNVLMCKKMFLWQCIDGSVILESPALPVMVGETVTLRCRKKETSADLKADFYKNGHFMVRSDAREMTIHSVSKSDEGLYKCRISGAGESAESWLSIKGEAYPLG</sequence>
<keyword evidence="2" id="KW-1185">Reference proteome</keyword>